<evidence type="ECO:0000313" key="1">
    <source>
        <dbReference type="EMBL" id="EMS47413.1"/>
    </source>
</evidence>
<proteinExistence type="predicted"/>
<dbReference type="OMA" id="EVYTNAI"/>
<gene>
    <name evidence="1" type="ORF">TRIUR3_34990</name>
</gene>
<organism evidence="1">
    <name type="scientific">Triticum urartu</name>
    <name type="common">Red wild einkorn</name>
    <name type="synonym">Crithodium urartu</name>
    <dbReference type="NCBI Taxonomy" id="4572"/>
    <lineage>
        <taxon>Eukaryota</taxon>
        <taxon>Viridiplantae</taxon>
        <taxon>Streptophyta</taxon>
        <taxon>Embryophyta</taxon>
        <taxon>Tracheophyta</taxon>
        <taxon>Spermatophyta</taxon>
        <taxon>Magnoliopsida</taxon>
        <taxon>Liliopsida</taxon>
        <taxon>Poales</taxon>
        <taxon>Poaceae</taxon>
        <taxon>BOP clade</taxon>
        <taxon>Pooideae</taxon>
        <taxon>Triticodae</taxon>
        <taxon>Triticeae</taxon>
        <taxon>Triticinae</taxon>
        <taxon>Triticum</taxon>
    </lineage>
</organism>
<dbReference type="EMBL" id="KD260988">
    <property type="protein sequence ID" value="EMS47413.1"/>
    <property type="molecule type" value="Genomic_DNA"/>
</dbReference>
<sequence>MRGNGYKIPHVNKERLEGHGQLPPRLTCPKEVYTNAIQLRGNGEGSVMRLVRMLEMRLVRMLEMRLVPMLDMRLVQMLEMRLVPILDMRLVQMLEMSLFRCLR</sequence>
<protein>
    <submittedName>
        <fullName evidence="1">Uncharacterized protein</fullName>
    </submittedName>
</protein>
<dbReference type="AlphaFoldDB" id="M7YB71"/>
<reference evidence="1" key="1">
    <citation type="journal article" date="2013" name="Nature">
        <title>Draft genome of the wheat A-genome progenitor Triticum urartu.</title>
        <authorList>
            <person name="Ling H.Q."/>
            <person name="Zhao S."/>
            <person name="Liu D."/>
            <person name="Wang J."/>
            <person name="Sun H."/>
            <person name="Zhang C."/>
            <person name="Fan H."/>
            <person name="Li D."/>
            <person name="Dong L."/>
            <person name="Tao Y."/>
            <person name="Gao C."/>
            <person name="Wu H."/>
            <person name="Li Y."/>
            <person name="Cui Y."/>
            <person name="Guo X."/>
            <person name="Zheng S."/>
            <person name="Wang B."/>
            <person name="Yu K."/>
            <person name="Liang Q."/>
            <person name="Yang W."/>
            <person name="Lou X."/>
            <person name="Chen J."/>
            <person name="Feng M."/>
            <person name="Jian J."/>
            <person name="Zhang X."/>
            <person name="Luo G."/>
            <person name="Jiang Y."/>
            <person name="Liu J."/>
            <person name="Wang Z."/>
            <person name="Sha Y."/>
            <person name="Zhang B."/>
            <person name="Wu H."/>
            <person name="Tang D."/>
            <person name="Shen Q."/>
            <person name="Xue P."/>
            <person name="Zou S."/>
            <person name="Wang X."/>
            <person name="Liu X."/>
            <person name="Wang F."/>
            <person name="Yang Y."/>
            <person name="An X."/>
            <person name="Dong Z."/>
            <person name="Zhang K."/>
            <person name="Zhang X."/>
            <person name="Luo M.C."/>
            <person name="Dvorak J."/>
            <person name="Tong Y."/>
            <person name="Wang J."/>
            <person name="Yang H."/>
            <person name="Li Z."/>
            <person name="Wang D."/>
            <person name="Zhang A."/>
            <person name="Wang J."/>
        </authorList>
    </citation>
    <scope>NUCLEOTIDE SEQUENCE</scope>
</reference>
<accession>M7YB71</accession>
<dbReference type="eggNOG" id="ENOG502RY9I">
    <property type="taxonomic scope" value="Eukaryota"/>
</dbReference>
<name>M7YB71_TRIUA</name>